<dbReference type="PANTHER" id="PTHR33154">
    <property type="entry name" value="TRANSCRIPTIONAL REGULATOR, ARSR FAMILY"/>
    <property type="match status" value="1"/>
</dbReference>
<dbReference type="PANTHER" id="PTHR33154:SF15">
    <property type="entry name" value="REGULATORY PROTEIN ARSR"/>
    <property type="match status" value="1"/>
</dbReference>
<organism evidence="6 7">
    <name type="scientific">Agrococcus baldri</name>
    <dbReference type="NCBI Taxonomy" id="153730"/>
    <lineage>
        <taxon>Bacteria</taxon>
        <taxon>Bacillati</taxon>
        <taxon>Actinomycetota</taxon>
        <taxon>Actinomycetes</taxon>
        <taxon>Micrococcales</taxon>
        <taxon>Microbacteriaceae</taxon>
        <taxon>Agrococcus</taxon>
    </lineage>
</organism>
<feature type="domain" description="HTH arsR-type" evidence="5">
    <location>
        <begin position="33"/>
        <end position="112"/>
    </location>
</feature>
<proteinExistence type="predicted"/>
<keyword evidence="1" id="KW-0805">Transcription regulation</keyword>
<dbReference type="InterPro" id="IPR036388">
    <property type="entry name" value="WH-like_DNA-bd_sf"/>
</dbReference>
<feature type="region of interest" description="Disordered" evidence="4">
    <location>
        <begin position="90"/>
        <end position="115"/>
    </location>
</feature>
<dbReference type="GO" id="GO:0003677">
    <property type="term" value="F:DNA binding"/>
    <property type="evidence" value="ECO:0007669"/>
    <property type="project" value="UniProtKB-KW"/>
</dbReference>
<dbReference type="InterPro" id="IPR036390">
    <property type="entry name" value="WH_DNA-bd_sf"/>
</dbReference>
<keyword evidence="7" id="KW-1185">Reference proteome</keyword>
<comment type="caution">
    <text evidence="6">The sequence shown here is derived from an EMBL/GenBank/DDBJ whole genome shotgun (WGS) entry which is preliminary data.</text>
</comment>
<gene>
    <name evidence="6" type="ORF">SAMN04487783_1614</name>
</gene>
<feature type="region of interest" description="Disordered" evidence="4">
    <location>
        <begin position="200"/>
        <end position="220"/>
    </location>
</feature>
<dbReference type="Pfam" id="PF12840">
    <property type="entry name" value="HTH_20"/>
    <property type="match status" value="1"/>
</dbReference>
<reference evidence="6 7" key="1">
    <citation type="submission" date="2016-10" db="EMBL/GenBank/DDBJ databases">
        <authorList>
            <person name="Varghese N."/>
            <person name="Submissions S."/>
        </authorList>
    </citation>
    <scope>NUCLEOTIDE SEQUENCE [LARGE SCALE GENOMIC DNA]</scope>
    <source>
        <strain evidence="6 7">IAM 15147</strain>
    </source>
</reference>
<dbReference type="InterPro" id="IPR011991">
    <property type="entry name" value="ArsR-like_HTH"/>
</dbReference>
<dbReference type="SUPFAM" id="SSF46785">
    <property type="entry name" value="Winged helix' DNA-binding domain"/>
    <property type="match status" value="1"/>
</dbReference>
<dbReference type="EMBL" id="FOZN01000002">
    <property type="protein sequence ID" value="SFS11683.1"/>
    <property type="molecule type" value="Genomic_DNA"/>
</dbReference>
<dbReference type="AlphaFoldDB" id="A0AA94KZR1"/>
<dbReference type="Proteomes" id="UP000198506">
    <property type="component" value="Unassembled WGS sequence"/>
</dbReference>
<dbReference type="SMART" id="SM00418">
    <property type="entry name" value="HTH_ARSR"/>
    <property type="match status" value="1"/>
</dbReference>
<dbReference type="RefSeq" id="WP_092917563.1">
    <property type="nucleotide sequence ID" value="NZ_FOZN01000002.1"/>
</dbReference>
<protein>
    <submittedName>
        <fullName evidence="6">Helix-turn-helix domain-containing protein</fullName>
    </submittedName>
</protein>
<evidence type="ECO:0000256" key="2">
    <source>
        <dbReference type="ARBA" id="ARBA00023125"/>
    </source>
</evidence>
<dbReference type="CDD" id="cd00090">
    <property type="entry name" value="HTH_ARSR"/>
    <property type="match status" value="1"/>
</dbReference>
<evidence type="ECO:0000256" key="4">
    <source>
        <dbReference type="SAM" id="MobiDB-lite"/>
    </source>
</evidence>
<dbReference type="InterPro" id="IPR051081">
    <property type="entry name" value="HTH_MetalResp_TranReg"/>
</dbReference>
<dbReference type="InterPro" id="IPR001845">
    <property type="entry name" value="HTH_ArsR_DNA-bd_dom"/>
</dbReference>
<dbReference type="GO" id="GO:0003700">
    <property type="term" value="F:DNA-binding transcription factor activity"/>
    <property type="evidence" value="ECO:0007669"/>
    <property type="project" value="InterPro"/>
</dbReference>
<accession>A0AA94KZR1</accession>
<name>A0AA94KZR1_9MICO</name>
<evidence type="ECO:0000259" key="5">
    <source>
        <dbReference type="SMART" id="SM00418"/>
    </source>
</evidence>
<feature type="region of interest" description="Disordered" evidence="4">
    <location>
        <begin position="1"/>
        <end position="26"/>
    </location>
</feature>
<evidence type="ECO:0000256" key="1">
    <source>
        <dbReference type="ARBA" id="ARBA00023015"/>
    </source>
</evidence>
<evidence type="ECO:0000313" key="6">
    <source>
        <dbReference type="EMBL" id="SFS11683.1"/>
    </source>
</evidence>
<evidence type="ECO:0000256" key="3">
    <source>
        <dbReference type="ARBA" id="ARBA00023163"/>
    </source>
</evidence>
<dbReference type="Gene3D" id="1.10.10.10">
    <property type="entry name" value="Winged helix-like DNA-binding domain superfamily/Winged helix DNA-binding domain"/>
    <property type="match status" value="1"/>
</dbReference>
<evidence type="ECO:0000313" key="7">
    <source>
        <dbReference type="Proteomes" id="UP000198506"/>
    </source>
</evidence>
<keyword evidence="2" id="KW-0238">DNA-binding</keyword>
<sequence>MTEERAAQGAEQHTGTEVFEEEGGRGLRTGDPALLRALAHPLRVEILALLDELGEATATQIAEHVGESPSNCSFHLRQLAKAGFIERAEAKGTSKPWKSAHSSRDLRPEPGNPESMRTSAAIASMYVQHEANRVVDFLARHGLGDERWLRGITVNSATIYATPDELAALAEAIHHLVDPYAGRKDPAKRPPGSRRAHLFATLNPDFDLPETPATPATDAE</sequence>
<keyword evidence="3" id="KW-0804">Transcription</keyword>